<organism evidence="5 6">
    <name type="scientific">Pristionchus pacificus</name>
    <name type="common">Parasitic nematode worm</name>
    <dbReference type="NCBI Taxonomy" id="54126"/>
    <lineage>
        <taxon>Eukaryota</taxon>
        <taxon>Metazoa</taxon>
        <taxon>Ecdysozoa</taxon>
        <taxon>Nematoda</taxon>
        <taxon>Chromadorea</taxon>
        <taxon>Rhabditida</taxon>
        <taxon>Rhabditina</taxon>
        <taxon>Diplogasteromorpha</taxon>
        <taxon>Diplogasteroidea</taxon>
        <taxon>Neodiplogasteridae</taxon>
        <taxon>Pristionchus</taxon>
    </lineage>
</organism>
<evidence type="ECO:0000256" key="1">
    <source>
        <dbReference type="ARBA" id="ARBA00004370"/>
    </source>
</evidence>
<name>A0A2A6D3I8_PRIPA</name>
<keyword evidence="4" id="KW-0472">Membrane</keyword>
<dbReference type="InterPro" id="IPR047130">
    <property type="entry name" value="7TM_GPCR_Srsx_nematod"/>
</dbReference>
<evidence type="ECO:0000313" key="6">
    <source>
        <dbReference type="Proteomes" id="UP000005239"/>
    </source>
</evidence>
<dbReference type="PANTHER" id="PTHR23360:SF5">
    <property type="entry name" value="G-PROTEIN COUPLED RECEPTORS FAMILY 1 PROFILE DOMAIN-CONTAINING PROTEIN"/>
    <property type="match status" value="1"/>
</dbReference>
<proteinExistence type="predicted"/>
<dbReference type="PANTHER" id="PTHR23360">
    <property type="entry name" value="G-PROTEIN COUPLED RECEPTORS FAMILY 1 PROFILE DOMAIN-CONTAINING PROTEIN-RELATED"/>
    <property type="match status" value="1"/>
</dbReference>
<dbReference type="AlphaFoldDB" id="A0A2A6D3I8"/>
<keyword evidence="3" id="KW-1133">Transmembrane helix</keyword>
<evidence type="ECO:0000256" key="2">
    <source>
        <dbReference type="ARBA" id="ARBA00022692"/>
    </source>
</evidence>
<accession>A0A8R1UW95</accession>
<evidence type="ECO:0000313" key="5">
    <source>
        <dbReference type="EnsemblMetazoa" id="PPA42375.1"/>
    </source>
</evidence>
<keyword evidence="2" id="KW-0812">Transmembrane</keyword>
<dbReference type="PROSITE" id="PS50262">
    <property type="entry name" value="G_PROTEIN_RECEP_F1_2"/>
    <property type="match status" value="1"/>
</dbReference>
<dbReference type="Pfam" id="PF10320">
    <property type="entry name" value="7TM_GPCR_Srsx"/>
    <property type="match status" value="1"/>
</dbReference>
<dbReference type="SMART" id="SM01381">
    <property type="entry name" value="7TM_GPCR_Srsx"/>
    <property type="match status" value="1"/>
</dbReference>
<dbReference type="EnsemblMetazoa" id="PPA42375.1">
    <property type="protein sequence ID" value="PPA42375.1"/>
    <property type="gene ID" value="WBGene00280744"/>
</dbReference>
<reference evidence="6" key="1">
    <citation type="journal article" date="2008" name="Nat. Genet.">
        <title>The Pristionchus pacificus genome provides a unique perspective on nematode lifestyle and parasitism.</title>
        <authorList>
            <person name="Dieterich C."/>
            <person name="Clifton S.W."/>
            <person name="Schuster L.N."/>
            <person name="Chinwalla A."/>
            <person name="Delehaunty K."/>
            <person name="Dinkelacker I."/>
            <person name="Fulton L."/>
            <person name="Fulton R."/>
            <person name="Godfrey J."/>
            <person name="Minx P."/>
            <person name="Mitreva M."/>
            <person name="Roeseler W."/>
            <person name="Tian H."/>
            <person name="Witte H."/>
            <person name="Yang S.P."/>
            <person name="Wilson R.K."/>
            <person name="Sommer R.J."/>
        </authorList>
    </citation>
    <scope>NUCLEOTIDE SEQUENCE [LARGE SCALE GENOMIC DNA]</scope>
    <source>
        <strain evidence="6">PS312</strain>
    </source>
</reference>
<comment type="subcellular location">
    <subcellularLocation>
        <location evidence="1">Membrane</location>
    </subcellularLocation>
</comment>
<accession>A0A2A6D3I8</accession>
<dbReference type="Gene3D" id="1.20.1070.10">
    <property type="entry name" value="Rhodopsin 7-helix transmembrane proteins"/>
    <property type="match status" value="1"/>
</dbReference>
<protein>
    <submittedName>
        <fullName evidence="5">G protein-coupled receptor</fullName>
    </submittedName>
</protein>
<dbReference type="InterPro" id="IPR000276">
    <property type="entry name" value="GPCR_Rhodpsn"/>
</dbReference>
<dbReference type="SUPFAM" id="SSF81321">
    <property type="entry name" value="Family A G protein-coupled receptor-like"/>
    <property type="match status" value="1"/>
</dbReference>
<gene>
    <name evidence="5" type="primary">WBGene00280744</name>
</gene>
<dbReference type="OrthoDB" id="5820127at2759"/>
<keyword evidence="6" id="KW-1185">Reference proteome</keyword>
<evidence type="ECO:0000256" key="4">
    <source>
        <dbReference type="ARBA" id="ARBA00023136"/>
    </source>
</evidence>
<reference evidence="5" key="2">
    <citation type="submission" date="2022-06" db="UniProtKB">
        <authorList>
            <consortium name="EnsemblMetazoa"/>
        </authorList>
    </citation>
    <scope>IDENTIFICATION</scope>
    <source>
        <strain evidence="5">PS312</strain>
    </source>
</reference>
<dbReference type="GO" id="GO:0016020">
    <property type="term" value="C:membrane"/>
    <property type="evidence" value="ECO:0007669"/>
    <property type="project" value="UniProtKB-SubCell"/>
</dbReference>
<dbReference type="InterPro" id="IPR019424">
    <property type="entry name" value="7TM_GPCR_Srsx"/>
</dbReference>
<dbReference type="InterPro" id="IPR017452">
    <property type="entry name" value="GPCR_Rhodpsn_7TM"/>
</dbReference>
<dbReference type="Proteomes" id="UP000005239">
    <property type="component" value="Unassembled WGS sequence"/>
</dbReference>
<evidence type="ECO:0000256" key="3">
    <source>
        <dbReference type="ARBA" id="ARBA00022989"/>
    </source>
</evidence>
<sequence>MTETGWRSLREAYASLVVVAAAGICLNILILLTTICTKSLPSTAHILIGCCAFFDILHEIGHFIQFPILFSEYYIHSFTCSCMQFIPVLGRSAAVICSFCIGIDRMLCMLDAVVYERMKKKHLHAYYVLSVLLFCIWTAFLMIVNWTPKLEICTMLAPFHGDSRVLLWNTISGIYILISLIYFITWQTVKWTGDAASQTSNNVYTTITIVMIVEVST</sequence>
<dbReference type="GO" id="GO:0004930">
    <property type="term" value="F:G protein-coupled receptor activity"/>
    <property type="evidence" value="ECO:0007669"/>
    <property type="project" value="InterPro"/>
</dbReference>